<evidence type="ECO:0000256" key="2">
    <source>
        <dbReference type="ARBA" id="ARBA00022980"/>
    </source>
</evidence>
<dbReference type="Pfam" id="PF00831">
    <property type="entry name" value="Ribosomal_L29"/>
    <property type="match status" value="1"/>
</dbReference>
<dbReference type="EMBL" id="MHLE01000006">
    <property type="protein sequence ID" value="OGZ03259.1"/>
    <property type="molecule type" value="Genomic_DNA"/>
</dbReference>
<dbReference type="GO" id="GO:0003735">
    <property type="term" value="F:structural constituent of ribosome"/>
    <property type="evidence" value="ECO:0007669"/>
    <property type="project" value="InterPro"/>
</dbReference>
<dbReference type="GO" id="GO:0006412">
    <property type="term" value="P:translation"/>
    <property type="evidence" value="ECO:0007669"/>
    <property type="project" value="UniProtKB-UniRule"/>
</dbReference>
<dbReference type="SUPFAM" id="SSF46561">
    <property type="entry name" value="Ribosomal protein L29 (L29p)"/>
    <property type="match status" value="1"/>
</dbReference>
<keyword evidence="2 5" id="KW-0689">Ribosomal protein</keyword>
<accession>A0A1G2CPJ0</accession>
<dbReference type="InterPro" id="IPR001854">
    <property type="entry name" value="Ribosomal_uL29"/>
</dbReference>
<comment type="caution">
    <text evidence="6">The sequence shown here is derived from an EMBL/GenBank/DDBJ whole genome shotgun (WGS) entry which is preliminary data.</text>
</comment>
<comment type="similarity">
    <text evidence="1 5">Belongs to the universal ribosomal protein uL29 family.</text>
</comment>
<evidence type="ECO:0000256" key="4">
    <source>
        <dbReference type="ARBA" id="ARBA00035204"/>
    </source>
</evidence>
<dbReference type="Gene3D" id="1.10.287.310">
    <property type="match status" value="1"/>
</dbReference>
<dbReference type="Proteomes" id="UP000178599">
    <property type="component" value="Unassembled WGS sequence"/>
</dbReference>
<evidence type="ECO:0000313" key="6">
    <source>
        <dbReference type="EMBL" id="OGZ03259.1"/>
    </source>
</evidence>
<keyword evidence="3 5" id="KW-0687">Ribonucleoprotein</keyword>
<reference evidence="6 7" key="1">
    <citation type="journal article" date="2016" name="Nat. Commun.">
        <title>Thousands of microbial genomes shed light on interconnected biogeochemical processes in an aquifer system.</title>
        <authorList>
            <person name="Anantharaman K."/>
            <person name="Brown C.T."/>
            <person name="Hug L.A."/>
            <person name="Sharon I."/>
            <person name="Castelle C.J."/>
            <person name="Probst A.J."/>
            <person name="Thomas B.C."/>
            <person name="Singh A."/>
            <person name="Wilkins M.J."/>
            <person name="Karaoz U."/>
            <person name="Brodie E.L."/>
            <person name="Williams K.H."/>
            <person name="Hubbard S.S."/>
            <person name="Banfield J.F."/>
        </authorList>
    </citation>
    <scope>NUCLEOTIDE SEQUENCE [LARGE SCALE GENOMIC DNA]</scope>
</reference>
<dbReference type="AlphaFoldDB" id="A0A1G2CPJ0"/>
<organism evidence="6 7">
    <name type="scientific">Candidatus Liptonbacteria bacterium RIFOXYB1_FULL_36_10</name>
    <dbReference type="NCBI Taxonomy" id="1798654"/>
    <lineage>
        <taxon>Bacteria</taxon>
        <taxon>Candidatus Liptoniibacteriota</taxon>
    </lineage>
</organism>
<dbReference type="GO" id="GO:0005840">
    <property type="term" value="C:ribosome"/>
    <property type="evidence" value="ECO:0007669"/>
    <property type="project" value="UniProtKB-KW"/>
</dbReference>
<dbReference type="InterPro" id="IPR036049">
    <property type="entry name" value="Ribosomal_uL29_sf"/>
</dbReference>
<dbReference type="NCBIfam" id="TIGR00012">
    <property type="entry name" value="L29"/>
    <property type="match status" value="1"/>
</dbReference>
<protein>
    <recommendedName>
        <fullName evidence="4 5">Large ribosomal subunit protein uL29</fullName>
    </recommendedName>
</protein>
<dbReference type="GO" id="GO:1990904">
    <property type="term" value="C:ribonucleoprotein complex"/>
    <property type="evidence" value="ECO:0007669"/>
    <property type="project" value="UniProtKB-KW"/>
</dbReference>
<evidence type="ECO:0000256" key="3">
    <source>
        <dbReference type="ARBA" id="ARBA00023274"/>
    </source>
</evidence>
<evidence type="ECO:0000313" key="7">
    <source>
        <dbReference type="Proteomes" id="UP000178599"/>
    </source>
</evidence>
<proteinExistence type="inferred from homology"/>
<gene>
    <name evidence="5" type="primary">rpmC</name>
    <name evidence="6" type="ORF">A2390_01775</name>
</gene>
<dbReference type="HAMAP" id="MF_00374">
    <property type="entry name" value="Ribosomal_uL29"/>
    <property type="match status" value="1"/>
</dbReference>
<evidence type="ECO:0000256" key="5">
    <source>
        <dbReference type="HAMAP-Rule" id="MF_00374"/>
    </source>
</evidence>
<evidence type="ECO:0000256" key="1">
    <source>
        <dbReference type="ARBA" id="ARBA00009254"/>
    </source>
</evidence>
<name>A0A1G2CPJ0_9BACT</name>
<sequence length="68" mass="7894">MKRKQILEIKNKSAGELEKMLVEGRKKLNLLRFDLVSGKVKNVKEIKEVKKNIARLITFLKDGNDKNN</sequence>